<dbReference type="PANTHER" id="PTHR13847">
    <property type="entry name" value="SARCOSINE DEHYDROGENASE-RELATED"/>
    <property type="match status" value="1"/>
</dbReference>
<dbReference type="PANTHER" id="PTHR13847:SF260">
    <property type="entry name" value="FAD DEPENDENT OXIDOREDUCTASE DOMAIN-CONTAINING PROTEIN"/>
    <property type="match status" value="1"/>
</dbReference>
<protein>
    <submittedName>
        <fullName evidence="3">FAD dependent oxidoreductase-domain-containing protein</fullName>
    </submittedName>
</protein>
<evidence type="ECO:0000256" key="1">
    <source>
        <dbReference type="SAM" id="MobiDB-lite"/>
    </source>
</evidence>
<dbReference type="Proteomes" id="UP001610563">
    <property type="component" value="Unassembled WGS sequence"/>
</dbReference>
<proteinExistence type="predicted"/>
<evidence type="ECO:0000313" key="3">
    <source>
        <dbReference type="EMBL" id="KAL2794516.1"/>
    </source>
</evidence>
<dbReference type="Gene3D" id="3.30.9.10">
    <property type="entry name" value="D-Amino Acid Oxidase, subunit A, domain 2"/>
    <property type="match status" value="1"/>
</dbReference>
<sequence>MSPGPTTAPSVEESVSPNVLQERHGLPKEGRYSLSYWLQGVQGDPLLNHRTTPEVPSEADIVVIGSGMTGTLVAKHSKETWPDKSVVVLEAREFCSGATGRNAGHCKPDQWRGFTAYEKAFGTDQALKILQNEQDTWSALVKYVQENNVDCDLWVGDTLDVPVTPEVAATAKTNFERYKAAGGKVGHIKLTHDPATAAEISQIKDAQACYAWSASTLYPWKLTAHIMRENLKKGINLQTRTKVTSVIRSPRSPKKWLVKSDRGDIECSTVVHATNAYSSALEPSLRGLINPTPHMCDRIKPPVAIEGGGLKNSYGVLLPEGGLFSINPRSHLEGSILFGGSNPGQRKFENWLQAHPERSTDDSLEGFKPITEAVRTFAESEIMGWKAEFDNHSWSGIIAISADGVPFVGELPGLPGQWVCAGHQGHGMARIFTAAPGLIKLMNGNSWAETQLPDVYQITPSRVSKLKQLIGNGKARSRL</sequence>
<dbReference type="Gene3D" id="3.50.50.60">
    <property type="entry name" value="FAD/NAD(P)-binding domain"/>
    <property type="match status" value="1"/>
</dbReference>
<dbReference type="SUPFAM" id="SSF51905">
    <property type="entry name" value="FAD/NAD(P)-binding domain"/>
    <property type="match status" value="1"/>
</dbReference>
<evidence type="ECO:0000259" key="2">
    <source>
        <dbReference type="Pfam" id="PF01266"/>
    </source>
</evidence>
<name>A0ABR4G659_9EURO</name>
<dbReference type="Pfam" id="PF01266">
    <property type="entry name" value="DAO"/>
    <property type="match status" value="1"/>
</dbReference>
<comment type="caution">
    <text evidence="3">The sequence shown here is derived from an EMBL/GenBank/DDBJ whole genome shotgun (WGS) entry which is preliminary data.</text>
</comment>
<dbReference type="InterPro" id="IPR006076">
    <property type="entry name" value="FAD-dep_OxRdtase"/>
</dbReference>
<reference evidence="3 4" key="1">
    <citation type="submission" date="2024-07" db="EMBL/GenBank/DDBJ databases">
        <title>Section-level genome sequencing and comparative genomics of Aspergillus sections Usti and Cavernicolus.</title>
        <authorList>
            <consortium name="Lawrence Berkeley National Laboratory"/>
            <person name="Nybo J.L."/>
            <person name="Vesth T.C."/>
            <person name="Theobald S."/>
            <person name="Frisvad J.C."/>
            <person name="Larsen T.O."/>
            <person name="Kjaerboelling I."/>
            <person name="Rothschild-Mancinelli K."/>
            <person name="Lyhne E.K."/>
            <person name="Kogle M.E."/>
            <person name="Barry K."/>
            <person name="Clum A."/>
            <person name="Na H."/>
            <person name="Ledsgaard L."/>
            <person name="Lin J."/>
            <person name="Lipzen A."/>
            <person name="Kuo A."/>
            <person name="Riley R."/>
            <person name="Mondo S."/>
            <person name="Labutti K."/>
            <person name="Haridas S."/>
            <person name="Pangalinan J."/>
            <person name="Salamov A.A."/>
            <person name="Simmons B.A."/>
            <person name="Magnuson J.K."/>
            <person name="Chen J."/>
            <person name="Drula E."/>
            <person name="Henrissat B."/>
            <person name="Wiebenga A."/>
            <person name="Lubbers R.J."/>
            <person name="Gomes A.C."/>
            <person name="Makela M.R."/>
            <person name="Stajich J."/>
            <person name="Grigoriev I.V."/>
            <person name="Mortensen U.H."/>
            <person name="De Vries R.P."/>
            <person name="Baker S.E."/>
            <person name="Andersen M.R."/>
        </authorList>
    </citation>
    <scope>NUCLEOTIDE SEQUENCE [LARGE SCALE GENOMIC DNA]</scope>
    <source>
        <strain evidence="3 4">CBS 209.92</strain>
    </source>
</reference>
<feature type="compositionally biased region" description="Polar residues" evidence="1">
    <location>
        <begin position="1"/>
        <end position="19"/>
    </location>
</feature>
<dbReference type="EMBL" id="JBFTWV010000044">
    <property type="protein sequence ID" value="KAL2794516.1"/>
    <property type="molecule type" value="Genomic_DNA"/>
</dbReference>
<evidence type="ECO:0000313" key="4">
    <source>
        <dbReference type="Proteomes" id="UP001610563"/>
    </source>
</evidence>
<organism evidence="3 4">
    <name type="scientific">Aspergillus keveii</name>
    <dbReference type="NCBI Taxonomy" id="714993"/>
    <lineage>
        <taxon>Eukaryota</taxon>
        <taxon>Fungi</taxon>
        <taxon>Dikarya</taxon>
        <taxon>Ascomycota</taxon>
        <taxon>Pezizomycotina</taxon>
        <taxon>Eurotiomycetes</taxon>
        <taxon>Eurotiomycetidae</taxon>
        <taxon>Eurotiales</taxon>
        <taxon>Aspergillaceae</taxon>
        <taxon>Aspergillus</taxon>
        <taxon>Aspergillus subgen. Nidulantes</taxon>
    </lineage>
</organism>
<dbReference type="InterPro" id="IPR036188">
    <property type="entry name" value="FAD/NAD-bd_sf"/>
</dbReference>
<feature type="region of interest" description="Disordered" evidence="1">
    <location>
        <begin position="1"/>
        <end position="24"/>
    </location>
</feature>
<keyword evidence="4" id="KW-1185">Reference proteome</keyword>
<accession>A0ABR4G659</accession>
<feature type="domain" description="FAD dependent oxidoreductase" evidence="2">
    <location>
        <begin position="60"/>
        <end position="429"/>
    </location>
</feature>
<gene>
    <name evidence="3" type="ORF">BJX66DRAFT_303681</name>
</gene>